<proteinExistence type="predicted"/>
<dbReference type="EMBL" id="BK016086">
    <property type="protein sequence ID" value="DAF93520.1"/>
    <property type="molecule type" value="Genomic_DNA"/>
</dbReference>
<protein>
    <submittedName>
        <fullName evidence="2">Uncharacterized protein</fullName>
    </submittedName>
</protein>
<name>A0A8S5UGC2_9CAUD</name>
<reference evidence="2" key="1">
    <citation type="journal article" date="2021" name="Proc. Natl. Acad. Sci. U.S.A.">
        <title>A Catalog of Tens of Thousands of Viruses from Human Metagenomes Reveals Hidden Associations with Chronic Diseases.</title>
        <authorList>
            <person name="Tisza M.J."/>
            <person name="Buck C.B."/>
        </authorList>
    </citation>
    <scope>NUCLEOTIDE SEQUENCE</scope>
    <source>
        <strain evidence="2">Ctshb19</strain>
    </source>
</reference>
<accession>A0A8S5UGC2</accession>
<evidence type="ECO:0000313" key="2">
    <source>
        <dbReference type="EMBL" id="DAF93520.1"/>
    </source>
</evidence>
<sequence>MWNSYIVITLYLHLPGSPDLEHGAYALSDGEAISLPLRYYGPDADAKLHLSNELSFDAFRLAIVEGHIPHENIRWRAFDHNGRHVGTFNRFGVAQFDPNEPRDKRPCLWPSVKISEAILMAACLKSKAEKAGQPPRNITRIHQSGENCKPEGSDNENSS</sequence>
<organism evidence="2">
    <name type="scientific">Myoviridae sp. ctshb19</name>
    <dbReference type="NCBI Taxonomy" id="2825194"/>
    <lineage>
        <taxon>Viruses</taxon>
        <taxon>Duplodnaviria</taxon>
        <taxon>Heunggongvirae</taxon>
        <taxon>Uroviricota</taxon>
        <taxon>Caudoviricetes</taxon>
    </lineage>
</organism>
<evidence type="ECO:0000256" key="1">
    <source>
        <dbReference type="SAM" id="MobiDB-lite"/>
    </source>
</evidence>
<feature type="region of interest" description="Disordered" evidence="1">
    <location>
        <begin position="127"/>
        <end position="159"/>
    </location>
</feature>